<dbReference type="CDD" id="cd13547">
    <property type="entry name" value="PBP2_Fbp_like_2"/>
    <property type="match status" value="1"/>
</dbReference>
<dbReference type="PANTHER" id="PTHR30006">
    <property type="entry name" value="THIAMINE-BINDING PERIPLASMIC PROTEIN-RELATED"/>
    <property type="match status" value="1"/>
</dbReference>
<dbReference type="EMBL" id="VUOA01000007">
    <property type="protein sequence ID" value="KAA2242086.1"/>
    <property type="molecule type" value="Genomic_DNA"/>
</dbReference>
<evidence type="ECO:0000256" key="2">
    <source>
        <dbReference type="SAM" id="SignalP"/>
    </source>
</evidence>
<dbReference type="GO" id="GO:0015888">
    <property type="term" value="P:thiamine transport"/>
    <property type="evidence" value="ECO:0007669"/>
    <property type="project" value="TreeGrafter"/>
</dbReference>
<sequence>MRGLLKGAALLALTISLTGAAFAQSGRLVLYTSQPDKDAQQTVDAFRKVQPGVQVEIFRSGTTEVMSKLAAEFSAGAPRPDVLLIADAVSMEQLKAENRLEAYKAAKVEGFQPGAVDPERFYFGTKLITTGIAYNTAARVKPQSWADLARPEFKGQISMPSPLYSGAAAIMLSAMAERGDLGWSYFDALRANDAAAVRGNGAVLRAVATGEKAYGVLVDFMALNAKQKGSPIEFVFPKEGVPAVTEPVAMLSTASNKEAARAFIDFLLSDEGQRLAVSQGYVPAKEGIPGPSWLPEGTRINVMDKDLKAILRRTEADKKLFAEKFGN</sequence>
<name>A0A5B2VV48_9HYPH</name>
<dbReference type="InterPro" id="IPR026045">
    <property type="entry name" value="Ferric-bd"/>
</dbReference>
<dbReference type="PANTHER" id="PTHR30006:SF2">
    <property type="entry name" value="ABC TRANSPORTER SUBSTRATE-BINDING PROTEIN"/>
    <property type="match status" value="1"/>
</dbReference>
<keyword evidence="1 2" id="KW-0732">Signal</keyword>
<evidence type="ECO:0000313" key="3">
    <source>
        <dbReference type="EMBL" id="KAA2242086.1"/>
    </source>
</evidence>
<organism evidence="3 4">
    <name type="scientific">Salinarimonas soli</name>
    <dbReference type="NCBI Taxonomy" id="1638099"/>
    <lineage>
        <taxon>Bacteria</taxon>
        <taxon>Pseudomonadati</taxon>
        <taxon>Pseudomonadota</taxon>
        <taxon>Alphaproteobacteria</taxon>
        <taxon>Hyphomicrobiales</taxon>
        <taxon>Salinarimonadaceae</taxon>
        <taxon>Salinarimonas</taxon>
    </lineage>
</organism>
<feature type="signal peptide" evidence="2">
    <location>
        <begin position="1"/>
        <end position="23"/>
    </location>
</feature>
<evidence type="ECO:0000313" key="4">
    <source>
        <dbReference type="Proteomes" id="UP000323142"/>
    </source>
</evidence>
<dbReference type="RefSeq" id="WP_149815694.1">
    <property type="nucleotide sequence ID" value="NZ_VUOA01000007.1"/>
</dbReference>
<dbReference type="Gene3D" id="3.40.190.10">
    <property type="entry name" value="Periplasmic binding protein-like II"/>
    <property type="match status" value="2"/>
</dbReference>
<dbReference type="GO" id="GO:0030288">
    <property type="term" value="C:outer membrane-bounded periplasmic space"/>
    <property type="evidence" value="ECO:0007669"/>
    <property type="project" value="TreeGrafter"/>
</dbReference>
<dbReference type="Pfam" id="PF13343">
    <property type="entry name" value="SBP_bac_6"/>
    <property type="match status" value="1"/>
</dbReference>
<accession>A0A5B2VV48</accession>
<proteinExistence type="predicted"/>
<comment type="caution">
    <text evidence="3">The sequence shown here is derived from an EMBL/GenBank/DDBJ whole genome shotgun (WGS) entry which is preliminary data.</text>
</comment>
<reference evidence="3 4" key="1">
    <citation type="submission" date="2019-09" db="EMBL/GenBank/DDBJ databases">
        <title>Salinarimonas rosea gen. nov., sp. nov., a new member of the a-2 subgroup of the Proteobacteria.</title>
        <authorList>
            <person name="Liu J."/>
        </authorList>
    </citation>
    <scope>NUCLEOTIDE SEQUENCE [LARGE SCALE GENOMIC DNA]</scope>
    <source>
        <strain evidence="3 4">BN140002</strain>
    </source>
</reference>
<evidence type="ECO:0000256" key="1">
    <source>
        <dbReference type="ARBA" id="ARBA00022729"/>
    </source>
</evidence>
<reference evidence="3 4" key="2">
    <citation type="submission" date="2019-09" db="EMBL/GenBank/DDBJ databases">
        <authorList>
            <person name="Jin C."/>
        </authorList>
    </citation>
    <scope>NUCLEOTIDE SEQUENCE [LARGE SCALE GENOMIC DNA]</scope>
    <source>
        <strain evidence="3 4">BN140002</strain>
    </source>
</reference>
<dbReference type="GO" id="GO:0030975">
    <property type="term" value="F:thiamine binding"/>
    <property type="evidence" value="ECO:0007669"/>
    <property type="project" value="TreeGrafter"/>
</dbReference>
<dbReference type="AlphaFoldDB" id="A0A5B2VV48"/>
<dbReference type="SUPFAM" id="SSF53850">
    <property type="entry name" value="Periplasmic binding protein-like II"/>
    <property type="match status" value="1"/>
</dbReference>
<gene>
    <name evidence="3" type="ORF">F0L46_03735</name>
</gene>
<dbReference type="Proteomes" id="UP000323142">
    <property type="component" value="Unassembled WGS sequence"/>
</dbReference>
<feature type="chain" id="PRO_5023067481" evidence="2">
    <location>
        <begin position="24"/>
        <end position="327"/>
    </location>
</feature>
<protein>
    <submittedName>
        <fullName evidence="3">Extracellular solute-binding protein</fullName>
    </submittedName>
</protein>
<keyword evidence="4" id="KW-1185">Reference proteome</keyword>
<dbReference type="PIRSF" id="PIRSF002825">
    <property type="entry name" value="CfbpA"/>
    <property type="match status" value="1"/>
</dbReference>
<dbReference type="OrthoDB" id="305758at2"/>
<dbReference type="GO" id="GO:0030976">
    <property type="term" value="F:thiamine pyrophosphate binding"/>
    <property type="evidence" value="ECO:0007669"/>
    <property type="project" value="TreeGrafter"/>
</dbReference>